<reference evidence="1" key="1">
    <citation type="journal article" date="2023" name="G3 (Bethesda)">
        <title>Whole genome assembly and annotation of the endangered Caribbean coral Acropora cervicornis.</title>
        <authorList>
            <person name="Selwyn J.D."/>
            <person name="Vollmer S.V."/>
        </authorList>
    </citation>
    <scope>NUCLEOTIDE SEQUENCE</scope>
    <source>
        <strain evidence="1">K2</strain>
    </source>
</reference>
<proteinExistence type="predicted"/>
<comment type="caution">
    <text evidence="1">The sequence shown here is derived from an EMBL/GenBank/DDBJ whole genome shotgun (WGS) entry which is preliminary data.</text>
</comment>
<dbReference type="EMBL" id="JARQWQ010000102">
    <property type="protein sequence ID" value="KAK2551060.1"/>
    <property type="molecule type" value="Genomic_DNA"/>
</dbReference>
<keyword evidence="2" id="KW-1185">Reference proteome</keyword>
<dbReference type="PANTHER" id="PTHR47510">
    <property type="entry name" value="REVERSE TRANSCRIPTASE DOMAIN-CONTAINING PROTEIN"/>
    <property type="match status" value="1"/>
</dbReference>
<dbReference type="PANTHER" id="PTHR47510:SF3">
    <property type="entry name" value="ENDO_EXONUCLEASE_PHOSPHATASE DOMAIN-CONTAINING PROTEIN"/>
    <property type="match status" value="1"/>
</dbReference>
<evidence type="ECO:0000313" key="1">
    <source>
        <dbReference type="EMBL" id="KAK2551060.1"/>
    </source>
</evidence>
<dbReference type="AlphaFoldDB" id="A0AAD9UVF0"/>
<reference evidence="1" key="2">
    <citation type="journal article" date="2023" name="Science">
        <title>Genomic signatures of disease resistance in endangered staghorn corals.</title>
        <authorList>
            <person name="Vollmer S.V."/>
            <person name="Selwyn J.D."/>
            <person name="Despard B.A."/>
            <person name="Roesel C.L."/>
        </authorList>
    </citation>
    <scope>NUCLEOTIDE SEQUENCE</scope>
    <source>
        <strain evidence="1">K2</strain>
    </source>
</reference>
<name>A0AAD9UVF0_ACRCE</name>
<accession>A0AAD9UVF0</accession>
<dbReference type="Proteomes" id="UP001249851">
    <property type="component" value="Unassembled WGS sequence"/>
</dbReference>
<organism evidence="1 2">
    <name type="scientific">Acropora cervicornis</name>
    <name type="common">Staghorn coral</name>
    <dbReference type="NCBI Taxonomy" id="6130"/>
    <lineage>
        <taxon>Eukaryota</taxon>
        <taxon>Metazoa</taxon>
        <taxon>Cnidaria</taxon>
        <taxon>Anthozoa</taxon>
        <taxon>Hexacorallia</taxon>
        <taxon>Scleractinia</taxon>
        <taxon>Astrocoeniina</taxon>
        <taxon>Acroporidae</taxon>
        <taxon>Acropora</taxon>
    </lineage>
</organism>
<protein>
    <submittedName>
        <fullName evidence="1">Uncharacterized protein</fullName>
    </submittedName>
</protein>
<gene>
    <name evidence="1" type="ORF">P5673_028118</name>
</gene>
<evidence type="ECO:0000313" key="2">
    <source>
        <dbReference type="Proteomes" id="UP001249851"/>
    </source>
</evidence>
<sequence>MSDTETNWKETIEHHANGSLTCHHLFQSLALTEARYPNCGLLVTGDCNRLNIHVFLNYFLLKQIVKVLTRKKATLDLILNKMHEYYSPPQACPTFGLSDHTAIVGIPKDGRHNINSKKPCQLREENLKREILRVKDPTPKRRKPKKPSTEILNASCPEQHLPTIYKIADVIPLPKDKPVLDIKKELRPIVSMMPCVSEVAEFVAGGLVKPAVMSVLDDNQYEKGRRQLVTSTRLLGLTIANDLPWDHHVTEITKKAILVSSGHTPCHNMVNGFLELAMHPAPWLCAIFEDFVLVVVAQ</sequence>